<gene>
    <name evidence="1" type="ORF">AGR4A_pAt10459</name>
</gene>
<evidence type="ECO:0000313" key="1">
    <source>
        <dbReference type="EMBL" id="CVI25080.1"/>
    </source>
</evidence>
<sequence>MDEEDAPSGGWPNSFKTNGHVLISKDAFCGALAGHSEGTLQLKPRVMILAQPGRRHRASL</sequence>
<dbReference type="Proteomes" id="UP000192074">
    <property type="component" value="Unassembled WGS sequence"/>
</dbReference>
<dbReference type="AlphaFoldDB" id="A0A822VD45"/>
<accession>A0A822VD45</accession>
<name>A0A822VD45_AGRTU</name>
<proteinExistence type="predicted"/>
<organism evidence="1 2">
    <name type="scientific">Agrobacterium tumefaciens str. B6</name>
    <dbReference type="NCBI Taxonomy" id="1183423"/>
    <lineage>
        <taxon>Bacteria</taxon>
        <taxon>Pseudomonadati</taxon>
        <taxon>Pseudomonadota</taxon>
        <taxon>Alphaproteobacteria</taxon>
        <taxon>Hyphomicrobiales</taxon>
        <taxon>Rhizobiaceae</taxon>
        <taxon>Rhizobium/Agrobacterium group</taxon>
        <taxon>Agrobacterium</taxon>
        <taxon>Agrobacterium tumefaciens complex</taxon>
    </lineage>
</organism>
<protein>
    <submittedName>
        <fullName evidence="1">Uncharacterized protein</fullName>
    </submittedName>
</protein>
<reference evidence="1 2" key="1">
    <citation type="submission" date="2016-01" db="EMBL/GenBank/DDBJ databases">
        <authorList>
            <person name="Regsiter A."/>
            <person name="william w."/>
        </authorList>
    </citation>
    <scope>NUCLEOTIDE SEQUENCE [LARGE SCALE GENOMIC DNA]</scope>
    <source>
        <strain evidence="1 2">B6</strain>
    </source>
</reference>
<dbReference type="EMBL" id="FCNL01000040">
    <property type="protein sequence ID" value="CVI25080.1"/>
    <property type="molecule type" value="Genomic_DNA"/>
</dbReference>
<comment type="caution">
    <text evidence="1">The sequence shown here is derived from an EMBL/GenBank/DDBJ whole genome shotgun (WGS) entry which is preliminary data.</text>
</comment>
<evidence type="ECO:0000313" key="2">
    <source>
        <dbReference type="Proteomes" id="UP000192074"/>
    </source>
</evidence>